<dbReference type="PANTHER" id="PTHR46211:SF10">
    <property type="entry name" value="EXPORTED PROTEIN"/>
    <property type="match status" value="1"/>
</dbReference>
<evidence type="ECO:0000256" key="1">
    <source>
        <dbReference type="SAM" id="SignalP"/>
    </source>
</evidence>
<proteinExistence type="predicted"/>
<accession>A0A855EC15</accession>
<keyword evidence="1" id="KW-0732">Signal</keyword>
<dbReference type="OrthoDB" id="9795622at2"/>
<organism evidence="3 4">
    <name type="scientific">Leclercia adecarboxylata</name>
    <dbReference type="NCBI Taxonomy" id="83655"/>
    <lineage>
        <taxon>Bacteria</taxon>
        <taxon>Pseudomonadati</taxon>
        <taxon>Pseudomonadota</taxon>
        <taxon>Gammaproteobacteria</taxon>
        <taxon>Enterobacterales</taxon>
        <taxon>Enterobacteriaceae</taxon>
        <taxon>Leclercia</taxon>
    </lineage>
</organism>
<evidence type="ECO:0000259" key="2">
    <source>
        <dbReference type="PROSITE" id="PS51704"/>
    </source>
</evidence>
<dbReference type="EMBL" id="PDLK01000002">
    <property type="protein sequence ID" value="PHH02940.1"/>
    <property type="molecule type" value="Genomic_DNA"/>
</dbReference>
<sequence length="281" mass="30771">MKKIIIASLVLTTSAWASPQMIAHRGGTADAPENTLPAIQLALENRAQAIWVTVQLSRDGVPVLYRPSDLSALTTAKGKISQYTQAELATVDAGAKWKEKVAGSTIPTLKAVLERWPDTPFYIDIKSPDADPAEMGKQLLSVLKETNGLTRVRVYSTEDRYLDALPAEVPRFVTRSETRTRLANISLNHVCQTPAKKMDAYWYGLELNRKVEVVEKFTLGDGISPATLTWDKEAMDCFRSQGNAHVILLGVNSAEDYQKAQALGADGVMVDSPAQASAWLK</sequence>
<feature type="domain" description="GP-PDE" evidence="2">
    <location>
        <begin position="19"/>
        <end position="280"/>
    </location>
</feature>
<dbReference type="PROSITE" id="PS51704">
    <property type="entry name" value="GP_PDE"/>
    <property type="match status" value="1"/>
</dbReference>
<dbReference type="Pfam" id="PF03009">
    <property type="entry name" value="GDPD"/>
    <property type="match status" value="1"/>
</dbReference>
<dbReference type="PANTHER" id="PTHR46211">
    <property type="entry name" value="GLYCEROPHOSPHORYL DIESTER PHOSPHODIESTERASE"/>
    <property type="match status" value="1"/>
</dbReference>
<dbReference type="Gene3D" id="3.20.20.190">
    <property type="entry name" value="Phosphatidylinositol (PI) phosphodiesterase"/>
    <property type="match status" value="1"/>
</dbReference>
<gene>
    <name evidence="3" type="ORF">CRX53_02655</name>
</gene>
<protein>
    <submittedName>
        <fullName evidence="3">Glycerophosphodiester phosphodiesterase</fullName>
    </submittedName>
</protein>
<dbReference type="InterPro" id="IPR017946">
    <property type="entry name" value="PLC-like_Pdiesterase_TIM-brl"/>
</dbReference>
<comment type="caution">
    <text evidence="3">The sequence shown here is derived from an EMBL/GenBank/DDBJ whole genome shotgun (WGS) entry which is preliminary data.</text>
</comment>
<dbReference type="AlphaFoldDB" id="A0A855EC15"/>
<dbReference type="Proteomes" id="UP000222768">
    <property type="component" value="Unassembled WGS sequence"/>
</dbReference>
<name>A0A855EC15_9ENTR</name>
<dbReference type="RefSeq" id="WP_032616683.1">
    <property type="nucleotide sequence ID" value="NZ_CP083630.1"/>
</dbReference>
<evidence type="ECO:0000313" key="3">
    <source>
        <dbReference type="EMBL" id="PHH02940.1"/>
    </source>
</evidence>
<reference evidence="4" key="1">
    <citation type="submission" date="2017-09" db="EMBL/GenBank/DDBJ databases">
        <title>FDA dAtabase for Regulatory Grade micrObial Sequences (FDA-ARGOS): Supporting development and validation of Infectious Disease Dx tests.</title>
        <authorList>
            <person name="Minogue T."/>
            <person name="Wolcott M."/>
            <person name="Wasieloski L."/>
            <person name="Aguilar W."/>
            <person name="Moore D."/>
            <person name="Tallon L."/>
            <person name="Sadzewicz L."/>
            <person name="Ott S."/>
            <person name="Zhao X."/>
            <person name="Nagaraj S."/>
            <person name="Vavikolanu K."/>
            <person name="Aluvathingal J."/>
            <person name="Nadendla S."/>
            <person name="Sichtig H."/>
        </authorList>
    </citation>
    <scope>NUCLEOTIDE SEQUENCE [LARGE SCALE GENOMIC DNA]</scope>
    <source>
        <strain evidence="4">FDAARGOS_404</strain>
    </source>
</reference>
<dbReference type="InterPro" id="IPR030395">
    <property type="entry name" value="GP_PDE_dom"/>
</dbReference>
<dbReference type="GO" id="GO:0008081">
    <property type="term" value="F:phosphoric diester hydrolase activity"/>
    <property type="evidence" value="ECO:0007669"/>
    <property type="project" value="InterPro"/>
</dbReference>
<evidence type="ECO:0000313" key="4">
    <source>
        <dbReference type="Proteomes" id="UP000222768"/>
    </source>
</evidence>
<feature type="signal peptide" evidence="1">
    <location>
        <begin position="1"/>
        <end position="17"/>
    </location>
</feature>
<feature type="chain" id="PRO_5032285192" evidence="1">
    <location>
        <begin position="18"/>
        <end position="281"/>
    </location>
</feature>
<dbReference type="GO" id="GO:0006629">
    <property type="term" value="P:lipid metabolic process"/>
    <property type="evidence" value="ECO:0007669"/>
    <property type="project" value="InterPro"/>
</dbReference>
<dbReference type="SUPFAM" id="SSF51695">
    <property type="entry name" value="PLC-like phosphodiesterases"/>
    <property type="match status" value="1"/>
</dbReference>